<dbReference type="InterPro" id="IPR041484">
    <property type="entry name" value="TetR_C_25"/>
</dbReference>
<sequence length="212" mass="22959">MDDDRTAKARLRDAAVELVAEGGTKALSARAVADRAGLSQGLIRHHFGSMAALLRECDAHVAEQIREGKEQVISPGPGFDPLSALNVDGRERVVGYLAARLTEDSEHLDGLVDTLIDDATGYITKAVEAGLMRGARDERQRAAILTVFSLGSIVMHRHVARHLGVDLSSADFASQPGYLTYVRLQLEAFAALFQPEVVEQSLGYIDSMEEDT</sequence>
<dbReference type="OrthoDB" id="3403733at2"/>
<evidence type="ECO:0000259" key="3">
    <source>
        <dbReference type="PROSITE" id="PS50977"/>
    </source>
</evidence>
<feature type="DNA-binding region" description="H-T-H motif" evidence="2">
    <location>
        <begin position="28"/>
        <end position="47"/>
    </location>
</feature>
<keyword evidence="5" id="KW-1185">Reference proteome</keyword>
<dbReference type="KEGG" id="tfa:BW733_13075"/>
<dbReference type="Proteomes" id="UP000188235">
    <property type="component" value="Chromosome"/>
</dbReference>
<dbReference type="Pfam" id="PF17933">
    <property type="entry name" value="TetR_C_25"/>
    <property type="match status" value="1"/>
</dbReference>
<organism evidence="4 5">
    <name type="scientific">Tessaracoccus flavescens</name>
    <dbReference type="NCBI Taxonomy" id="399497"/>
    <lineage>
        <taxon>Bacteria</taxon>
        <taxon>Bacillati</taxon>
        <taxon>Actinomycetota</taxon>
        <taxon>Actinomycetes</taxon>
        <taxon>Propionibacteriales</taxon>
        <taxon>Propionibacteriaceae</taxon>
        <taxon>Tessaracoccus</taxon>
    </lineage>
</organism>
<evidence type="ECO:0000313" key="5">
    <source>
        <dbReference type="Proteomes" id="UP000188235"/>
    </source>
</evidence>
<dbReference type="InterPro" id="IPR001647">
    <property type="entry name" value="HTH_TetR"/>
</dbReference>
<evidence type="ECO:0000256" key="2">
    <source>
        <dbReference type="PROSITE-ProRule" id="PRU00335"/>
    </source>
</evidence>
<gene>
    <name evidence="4" type="ORF">BW733_13075</name>
</gene>
<dbReference type="PROSITE" id="PS50977">
    <property type="entry name" value="HTH_TETR_2"/>
    <property type="match status" value="1"/>
</dbReference>
<dbReference type="Gene3D" id="1.10.357.10">
    <property type="entry name" value="Tetracycline Repressor, domain 2"/>
    <property type="match status" value="1"/>
</dbReference>
<dbReference type="PRINTS" id="PR00455">
    <property type="entry name" value="HTHTETR"/>
</dbReference>
<proteinExistence type="predicted"/>
<keyword evidence="1 2" id="KW-0238">DNA-binding</keyword>
<name>A0A1Q2CZY5_9ACTN</name>
<evidence type="ECO:0000313" key="4">
    <source>
        <dbReference type="EMBL" id="AQP51612.1"/>
    </source>
</evidence>
<evidence type="ECO:0000256" key="1">
    <source>
        <dbReference type="ARBA" id="ARBA00023125"/>
    </source>
</evidence>
<dbReference type="EMBL" id="CP019607">
    <property type="protein sequence ID" value="AQP51612.1"/>
    <property type="molecule type" value="Genomic_DNA"/>
</dbReference>
<dbReference type="Pfam" id="PF00440">
    <property type="entry name" value="TetR_N"/>
    <property type="match status" value="1"/>
</dbReference>
<dbReference type="STRING" id="399497.BW733_13075"/>
<accession>A0A1Q2CZY5</accession>
<dbReference type="InterPro" id="IPR009057">
    <property type="entry name" value="Homeodomain-like_sf"/>
</dbReference>
<feature type="domain" description="HTH tetR-type" evidence="3">
    <location>
        <begin position="5"/>
        <end position="65"/>
    </location>
</feature>
<reference evidence="4 5" key="1">
    <citation type="journal article" date="2008" name="Int. J. Syst. Evol. Microbiol.">
        <title>Tessaracoccus flavescens sp. nov., isolated from marine sediment.</title>
        <authorList>
            <person name="Lee D.W."/>
            <person name="Lee S.D."/>
        </authorList>
    </citation>
    <scope>NUCLEOTIDE SEQUENCE [LARGE SCALE GENOMIC DNA]</scope>
    <source>
        <strain evidence="4 5">SST-39T</strain>
    </source>
</reference>
<dbReference type="AlphaFoldDB" id="A0A1Q2CZY5"/>
<protein>
    <recommendedName>
        <fullName evidence="3">HTH tetR-type domain-containing protein</fullName>
    </recommendedName>
</protein>
<dbReference type="SUPFAM" id="SSF46689">
    <property type="entry name" value="Homeodomain-like"/>
    <property type="match status" value="1"/>
</dbReference>
<dbReference type="RefSeq" id="WP_077351076.1">
    <property type="nucleotide sequence ID" value="NZ_CP019607.1"/>
</dbReference>
<dbReference type="GO" id="GO:0003677">
    <property type="term" value="F:DNA binding"/>
    <property type="evidence" value="ECO:0007669"/>
    <property type="project" value="UniProtKB-UniRule"/>
</dbReference>